<evidence type="ECO:0000256" key="6">
    <source>
        <dbReference type="ARBA" id="ARBA00022777"/>
    </source>
</evidence>
<keyword evidence="5" id="KW-0547">Nucleotide-binding</keyword>
<keyword evidence="9" id="KW-1133">Transmembrane helix</keyword>
<dbReference type="Proteomes" id="UP000517916">
    <property type="component" value="Unassembled WGS sequence"/>
</dbReference>
<accession>A0ABR6BTL4</accession>
<feature type="domain" description="Signal transduction histidine kinase subgroup 3 dimerisation and phosphoacceptor" evidence="10">
    <location>
        <begin position="183"/>
        <end position="250"/>
    </location>
</feature>
<feature type="transmembrane region" description="Helical" evidence="9">
    <location>
        <begin position="131"/>
        <end position="149"/>
    </location>
</feature>
<evidence type="ECO:0000259" key="10">
    <source>
        <dbReference type="Pfam" id="PF07730"/>
    </source>
</evidence>
<keyword evidence="9" id="KW-0812">Transmembrane</keyword>
<dbReference type="InterPro" id="IPR036890">
    <property type="entry name" value="HATPase_C_sf"/>
</dbReference>
<keyword evidence="4" id="KW-0808">Transferase</keyword>
<dbReference type="Gene3D" id="3.30.565.10">
    <property type="entry name" value="Histidine kinase-like ATPase, C-terminal domain"/>
    <property type="match status" value="1"/>
</dbReference>
<evidence type="ECO:0000313" key="11">
    <source>
        <dbReference type="EMBL" id="MBA8930258.1"/>
    </source>
</evidence>
<dbReference type="CDD" id="cd16917">
    <property type="entry name" value="HATPase_UhpB-NarQ-NarX-like"/>
    <property type="match status" value="1"/>
</dbReference>
<protein>
    <recommendedName>
        <fullName evidence="2">histidine kinase</fullName>
        <ecNumber evidence="2">2.7.13.3</ecNumber>
    </recommendedName>
</protein>
<gene>
    <name evidence="11" type="ORF">BC739_007491</name>
</gene>
<name>A0ABR6BTL4_9PSEU</name>
<dbReference type="PANTHER" id="PTHR24421:SF10">
    <property type="entry name" value="NITRATE_NITRITE SENSOR PROTEIN NARQ"/>
    <property type="match status" value="1"/>
</dbReference>
<evidence type="ECO:0000256" key="7">
    <source>
        <dbReference type="ARBA" id="ARBA00022840"/>
    </source>
</evidence>
<comment type="caution">
    <text evidence="11">The sequence shown here is derived from an EMBL/GenBank/DDBJ whole genome shotgun (WGS) entry which is preliminary data.</text>
</comment>
<evidence type="ECO:0000256" key="3">
    <source>
        <dbReference type="ARBA" id="ARBA00022553"/>
    </source>
</evidence>
<dbReference type="EC" id="2.7.13.3" evidence="2"/>
<evidence type="ECO:0000313" key="12">
    <source>
        <dbReference type="Proteomes" id="UP000517916"/>
    </source>
</evidence>
<keyword evidence="7" id="KW-0067">ATP-binding</keyword>
<sequence>MRQSSRWWPTSLWFTMWALGTVFLAGTLATARVGDRYWLWIGYGLCAVLWLVFVLGDNRAPLVARSALVANALLAAALIGPAPEGTPVILACLGMTAFASLAEIRLPVIVLLLLTVLAVTTLSWWTSTQELESLVADLAALVIVALLGLNRRLYLVQVRQSRELVEQTRLAQAEHARAAALDERARIARELHDVLAHSLGALTVQLEVAEAVLSERGDVEAARKLVLRSRKLAVQGLVEARSAVTALREDVPALAEALAEKVAEHGRDHGVRAGFTTVGPERAIGSPAAVALLRTAREALTNAARHAPGAAVEVRLSFLDGLLRLEVGNDPPARAPEAEPGGHGLVGMRERLTLAGGTLTTGPRAGGTGWLVTAEVPG</sequence>
<dbReference type="Pfam" id="PF07730">
    <property type="entry name" value="HisKA_3"/>
    <property type="match status" value="1"/>
</dbReference>
<feature type="transmembrane region" description="Helical" evidence="9">
    <location>
        <begin position="37"/>
        <end position="55"/>
    </location>
</feature>
<dbReference type="GO" id="GO:0016301">
    <property type="term" value="F:kinase activity"/>
    <property type="evidence" value="ECO:0007669"/>
    <property type="project" value="UniProtKB-KW"/>
</dbReference>
<keyword evidence="6 11" id="KW-0418">Kinase</keyword>
<keyword evidence="9" id="KW-0472">Membrane</keyword>
<feature type="transmembrane region" description="Helical" evidence="9">
    <location>
        <begin position="108"/>
        <end position="125"/>
    </location>
</feature>
<dbReference type="InterPro" id="IPR050482">
    <property type="entry name" value="Sensor_HK_TwoCompSys"/>
</dbReference>
<proteinExistence type="predicted"/>
<reference evidence="11 12" key="1">
    <citation type="submission" date="2020-08" db="EMBL/GenBank/DDBJ databases">
        <title>Genomic Encyclopedia of Archaeal and Bacterial Type Strains, Phase II (KMG-II): from individual species to whole genera.</title>
        <authorList>
            <person name="Goeker M."/>
        </authorList>
    </citation>
    <scope>NUCLEOTIDE SEQUENCE [LARGE SCALE GENOMIC DNA]</scope>
    <source>
        <strain evidence="11 12">DSM 43850</strain>
    </source>
</reference>
<keyword evidence="3" id="KW-0597">Phosphoprotein</keyword>
<organism evidence="11 12">
    <name type="scientific">Kutzneria viridogrisea</name>
    <dbReference type="NCBI Taxonomy" id="47990"/>
    <lineage>
        <taxon>Bacteria</taxon>
        <taxon>Bacillati</taxon>
        <taxon>Actinomycetota</taxon>
        <taxon>Actinomycetes</taxon>
        <taxon>Pseudonocardiales</taxon>
        <taxon>Pseudonocardiaceae</taxon>
        <taxon>Kutzneria</taxon>
    </lineage>
</organism>
<dbReference type="SUPFAM" id="SSF55874">
    <property type="entry name" value="ATPase domain of HSP90 chaperone/DNA topoisomerase II/histidine kinase"/>
    <property type="match status" value="1"/>
</dbReference>
<keyword evidence="12" id="KW-1185">Reference proteome</keyword>
<keyword evidence="8" id="KW-0902">Two-component regulatory system</keyword>
<evidence type="ECO:0000256" key="1">
    <source>
        <dbReference type="ARBA" id="ARBA00000085"/>
    </source>
</evidence>
<evidence type="ECO:0000256" key="2">
    <source>
        <dbReference type="ARBA" id="ARBA00012438"/>
    </source>
</evidence>
<comment type="catalytic activity">
    <reaction evidence="1">
        <text>ATP + protein L-histidine = ADP + protein N-phospho-L-histidine.</text>
        <dbReference type="EC" id="2.7.13.3"/>
    </reaction>
</comment>
<evidence type="ECO:0000256" key="9">
    <source>
        <dbReference type="SAM" id="Phobius"/>
    </source>
</evidence>
<dbReference type="PANTHER" id="PTHR24421">
    <property type="entry name" value="NITRATE/NITRITE SENSOR PROTEIN NARX-RELATED"/>
    <property type="match status" value="1"/>
</dbReference>
<evidence type="ECO:0000256" key="5">
    <source>
        <dbReference type="ARBA" id="ARBA00022741"/>
    </source>
</evidence>
<dbReference type="RefSeq" id="WP_182839776.1">
    <property type="nucleotide sequence ID" value="NZ_BAAABQ010000034.1"/>
</dbReference>
<dbReference type="InterPro" id="IPR011712">
    <property type="entry name" value="Sig_transdc_His_kin_sub3_dim/P"/>
</dbReference>
<dbReference type="Gene3D" id="1.20.5.1930">
    <property type="match status" value="1"/>
</dbReference>
<feature type="transmembrane region" description="Helical" evidence="9">
    <location>
        <begin position="12"/>
        <end position="31"/>
    </location>
</feature>
<evidence type="ECO:0000256" key="8">
    <source>
        <dbReference type="ARBA" id="ARBA00023012"/>
    </source>
</evidence>
<dbReference type="EMBL" id="JACJID010000006">
    <property type="protein sequence ID" value="MBA8930258.1"/>
    <property type="molecule type" value="Genomic_DNA"/>
</dbReference>
<feature type="transmembrane region" description="Helical" evidence="9">
    <location>
        <begin position="62"/>
        <end position="79"/>
    </location>
</feature>
<evidence type="ECO:0000256" key="4">
    <source>
        <dbReference type="ARBA" id="ARBA00022679"/>
    </source>
</evidence>